<dbReference type="RefSeq" id="WP_135076581.1">
    <property type="nucleotide sequence ID" value="NZ_CP038267.1"/>
</dbReference>
<dbReference type="AlphaFoldDB" id="A0A4P7GKU9"/>
<accession>A0A4P7GKU9</accession>
<dbReference type="PANTHER" id="PTHR43464">
    <property type="entry name" value="METHYLTRANSFERASE"/>
    <property type="match status" value="1"/>
</dbReference>
<evidence type="ECO:0000313" key="6">
    <source>
        <dbReference type="Proteomes" id="UP000294894"/>
    </source>
</evidence>
<keyword evidence="3" id="KW-0949">S-adenosyl-L-methionine</keyword>
<dbReference type="SUPFAM" id="SSF53335">
    <property type="entry name" value="S-adenosyl-L-methionine-dependent methyltransferases"/>
    <property type="match status" value="1"/>
</dbReference>
<evidence type="ECO:0000313" key="5">
    <source>
        <dbReference type="EMBL" id="QBR92397.1"/>
    </source>
</evidence>
<dbReference type="CDD" id="cd02440">
    <property type="entry name" value="AdoMet_MTases"/>
    <property type="match status" value="1"/>
</dbReference>
<sequence length="193" mass="20844">MTSPTELWDDEARTYDEAADHGLADPACRAAWRDLLLGVLPSPPARVADLGCGTGTLSLLLAEEGFEVTGVDFSPEMLQRARTKAGHVVRFHEGDAAAPPLEEAAHDVVLCRHVLWALPSPSEVLERWLRLLAPGGRLVLVEGDWSTGAGLSAEATLALVRGTGREATLRRLPEPVFWGREITDSRYLVVSAS</sequence>
<name>A0A4P7GKU9_9ACTN</name>
<protein>
    <submittedName>
        <fullName evidence="5">Class I SAM-dependent methyltransferase</fullName>
    </submittedName>
</protein>
<dbReference type="Proteomes" id="UP000294894">
    <property type="component" value="Chromosome"/>
</dbReference>
<dbReference type="EMBL" id="CP038267">
    <property type="protein sequence ID" value="QBR92397.1"/>
    <property type="molecule type" value="Genomic_DNA"/>
</dbReference>
<dbReference type="InterPro" id="IPR029063">
    <property type="entry name" value="SAM-dependent_MTases_sf"/>
</dbReference>
<gene>
    <name evidence="5" type="ORF">EXE57_08935</name>
</gene>
<dbReference type="GO" id="GO:0032259">
    <property type="term" value="P:methylation"/>
    <property type="evidence" value="ECO:0007669"/>
    <property type="project" value="UniProtKB-KW"/>
</dbReference>
<dbReference type="OrthoDB" id="21342at2"/>
<feature type="domain" description="Methyltransferase type 11" evidence="4">
    <location>
        <begin position="49"/>
        <end position="140"/>
    </location>
</feature>
<evidence type="ECO:0000259" key="4">
    <source>
        <dbReference type="Pfam" id="PF08241"/>
    </source>
</evidence>
<organism evidence="5 6">
    <name type="scientific">Nocardioides euryhalodurans</name>
    <dbReference type="NCBI Taxonomy" id="2518370"/>
    <lineage>
        <taxon>Bacteria</taxon>
        <taxon>Bacillati</taxon>
        <taxon>Actinomycetota</taxon>
        <taxon>Actinomycetes</taxon>
        <taxon>Propionibacteriales</taxon>
        <taxon>Nocardioidaceae</taxon>
        <taxon>Nocardioides</taxon>
    </lineage>
</organism>
<dbReference type="Pfam" id="PF08241">
    <property type="entry name" value="Methyltransf_11"/>
    <property type="match status" value="1"/>
</dbReference>
<reference evidence="5 6" key="1">
    <citation type="submission" date="2019-03" db="EMBL/GenBank/DDBJ databases">
        <title>Three New Species of Nocardioides, Nocardioides euryhalodurans sp. nov., Nocardioides seonyuensis sp. nov. and Nocardioides eburneoflavus sp. nov., Iolated from Soil.</title>
        <authorList>
            <person name="Roh S.G."/>
            <person name="Lee C."/>
            <person name="Kim M.-K."/>
            <person name="Kim S.B."/>
        </authorList>
    </citation>
    <scope>NUCLEOTIDE SEQUENCE [LARGE SCALE GENOMIC DNA]</scope>
    <source>
        <strain evidence="5 6">MMS17-SY117</strain>
    </source>
</reference>
<evidence type="ECO:0000256" key="3">
    <source>
        <dbReference type="ARBA" id="ARBA00022691"/>
    </source>
</evidence>
<proteinExistence type="predicted"/>
<dbReference type="PANTHER" id="PTHR43464:SF19">
    <property type="entry name" value="UBIQUINONE BIOSYNTHESIS O-METHYLTRANSFERASE, MITOCHONDRIAL"/>
    <property type="match status" value="1"/>
</dbReference>
<evidence type="ECO:0000256" key="1">
    <source>
        <dbReference type="ARBA" id="ARBA00022603"/>
    </source>
</evidence>
<dbReference type="Gene3D" id="3.40.50.150">
    <property type="entry name" value="Vaccinia Virus protein VP39"/>
    <property type="match status" value="1"/>
</dbReference>
<dbReference type="GO" id="GO:0008757">
    <property type="term" value="F:S-adenosylmethionine-dependent methyltransferase activity"/>
    <property type="evidence" value="ECO:0007669"/>
    <property type="project" value="InterPro"/>
</dbReference>
<dbReference type="KEGG" id="noy:EXE57_08935"/>
<keyword evidence="2 5" id="KW-0808">Transferase</keyword>
<keyword evidence="1 5" id="KW-0489">Methyltransferase</keyword>
<keyword evidence="6" id="KW-1185">Reference proteome</keyword>
<evidence type="ECO:0000256" key="2">
    <source>
        <dbReference type="ARBA" id="ARBA00022679"/>
    </source>
</evidence>
<dbReference type="InterPro" id="IPR013216">
    <property type="entry name" value="Methyltransf_11"/>
</dbReference>